<keyword evidence="2 3" id="KW-0378">Hydrolase</keyword>
<dbReference type="PROSITE" id="PS00893">
    <property type="entry name" value="NUDIX_BOX"/>
    <property type="match status" value="1"/>
</dbReference>
<dbReference type="PANTHER" id="PTHR43046:SF2">
    <property type="entry name" value="8-OXO-DGTP DIPHOSPHATASE-RELATED"/>
    <property type="match status" value="1"/>
</dbReference>
<comment type="similarity">
    <text evidence="3">Belongs to the Nudix hydrolase family.</text>
</comment>
<dbReference type="PROSITE" id="PS51462">
    <property type="entry name" value="NUDIX"/>
    <property type="match status" value="1"/>
</dbReference>
<reference evidence="6" key="1">
    <citation type="submission" date="2017-09" db="EMBL/GenBank/DDBJ databases">
        <title>Depth-based differentiation of microbial function through sediment-hosted aquifers and enrichment of novel symbionts in the deep terrestrial subsurface.</title>
        <authorList>
            <person name="Probst A.J."/>
            <person name="Ladd B."/>
            <person name="Jarett J.K."/>
            <person name="Geller-Mcgrath D.E."/>
            <person name="Sieber C.M.K."/>
            <person name="Emerson J.B."/>
            <person name="Anantharaman K."/>
            <person name="Thomas B.C."/>
            <person name="Malmstrom R."/>
            <person name="Stieglmeier M."/>
            <person name="Klingl A."/>
            <person name="Woyke T."/>
            <person name="Ryan C.M."/>
            <person name="Banfield J.F."/>
        </authorList>
    </citation>
    <scope>NUCLEOTIDE SEQUENCE [LARGE SCALE GENOMIC DNA]</scope>
</reference>
<name>A0A2M7D7Z6_9BACT</name>
<evidence type="ECO:0000259" key="4">
    <source>
        <dbReference type="PROSITE" id="PS51462"/>
    </source>
</evidence>
<protein>
    <recommendedName>
        <fullName evidence="4">Nudix hydrolase domain-containing protein</fullName>
    </recommendedName>
</protein>
<dbReference type="AlphaFoldDB" id="A0A2M7D7Z6"/>
<gene>
    <name evidence="5" type="ORF">COS26_01530</name>
</gene>
<feature type="domain" description="Nudix hydrolase" evidence="4">
    <location>
        <begin position="2"/>
        <end position="133"/>
    </location>
</feature>
<dbReference type="PANTHER" id="PTHR43046">
    <property type="entry name" value="GDP-MANNOSE MANNOSYL HYDROLASE"/>
    <property type="match status" value="1"/>
</dbReference>
<proteinExistence type="inferred from homology"/>
<dbReference type="InterPro" id="IPR020084">
    <property type="entry name" value="NUDIX_hydrolase_CS"/>
</dbReference>
<dbReference type="EMBL" id="PEUA01000034">
    <property type="protein sequence ID" value="PIV42840.1"/>
    <property type="molecule type" value="Genomic_DNA"/>
</dbReference>
<comment type="cofactor">
    <cofactor evidence="1">
        <name>Mg(2+)</name>
        <dbReference type="ChEBI" id="CHEBI:18420"/>
    </cofactor>
</comment>
<dbReference type="Gene3D" id="3.90.79.10">
    <property type="entry name" value="Nucleoside Triphosphate Pyrophosphohydrolase"/>
    <property type="match status" value="1"/>
</dbReference>
<evidence type="ECO:0000256" key="3">
    <source>
        <dbReference type="RuleBase" id="RU003476"/>
    </source>
</evidence>
<dbReference type="Proteomes" id="UP000230304">
    <property type="component" value="Unassembled WGS sequence"/>
</dbReference>
<dbReference type="InterPro" id="IPR020476">
    <property type="entry name" value="Nudix_hydrolase"/>
</dbReference>
<evidence type="ECO:0000313" key="6">
    <source>
        <dbReference type="Proteomes" id="UP000230304"/>
    </source>
</evidence>
<dbReference type="Pfam" id="PF00293">
    <property type="entry name" value="NUDIX"/>
    <property type="match status" value="1"/>
</dbReference>
<evidence type="ECO:0000256" key="2">
    <source>
        <dbReference type="ARBA" id="ARBA00022801"/>
    </source>
</evidence>
<dbReference type="InterPro" id="IPR015797">
    <property type="entry name" value="NUDIX_hydrolase-like_dom_sf"/>
</dbReference>
<dbReference type="InterPro" id="IPR000086">
    <property type="entry name" value="NUDIX_hydrolase_dom"/>
</dbReference>
<sequence length="138" mass="16186">MIIGRGAGVILIADNGAVLLQHRDENNKWNQDSWSEFGGQIEKEETPEEAAKRELKEELGIEAAELKFFKKYELQRKKGIYEQFVFTATLNPSLKDLKKQQKEGKDLALFTYEETRDLKMADYTREILEDFFKFLKKF</sequence>
<organism evidence="5 6">
    <name type="scientific">Candidatus Nealsonbacteria bacterium CG02_land_8_20_14_3_00_40_11</name>
    <dbReference type="NCBI Taxonomy" id="1974700"/>
    <lineage>
        <taxon>Bacteria</taxon>
        <taxon>Candidatus Nealsoniibacteriota</taxon>
    </lineage>
</organism>
<comment type="caution">
    <text evidence="5">The sequence shown here is derived from an EMBL/GenBank/DDBJ whole genome shotgun (WGS) entry which is preliminary data.</text>
</comment>
<dbReference type="GO" id="GO:0016787">
    <property type="term" value="F:hydrolase activity"/>
    <property type="evidence" value="ECO:0007669"/>
    <property type="project" value="UniProtKB-KW"/>
</dbReference>
<dbReference type="PRINTS" id="PR00502">
    <property type="entry name" value="NUDIXFAMILY"/>
</dbReference>
<evidence type="ECO:0000256" key="1">
    <source>
        <dbReference type="ARBA" id="ARBA00001946"/>
    </source>
</evidence>
<evidence type="ECO:0000313" key="5">
    <source>
        <dbReference type="EMBL" id="PIV42840.1"/>
    </source>
</evidence>
<accession>A0A2M7D7Z6</accession>
<dbReference type="SUPFAM" id="SSF55811">
    <property type="entry name" value="Nudix"/>
    <property type="match status" value="1"/>
</dbReference>